<organism evidence="1">
    <name type="scientific">marine sediment metagenome</name>
    <dbReference type="NCBI Taxonomy" id="412755"/>
    <lineage>
        <taxon>unclassified sequences</taxon>
        <taxon>metagenomes</taxon>
        <taxon>ecological metagenomes</taxon>
    </lineage>
</organism>
<evidence type="ECO:0000313" key="1">
    <source>
        <dbReference type="EMBL" id="KKM67525.1"/>
    </source>
</evidence>
<sequence>MEITKTENRVLICLLKNEIQSTISFLDDVKGKEKEFWKRHIVELKGVLIK</sequence>
<proteinExistence type="predicted"/>
<reference evidence="1" key="1">
    <citation type="journal article" date="2015" name="Nature">
        <title>Complex archaea that bridge the gap between prokaryotes and eukaryotes.</title>
        <authorList>
            <person name="Spang A."/>
            <person name="Saw J.H."/>
            <person name="Jorgensen S.L."/>
            <person name="Zaremba-Niedzwiedzka K."/>
            <person name="Martijn J."/>
            <person name="Lind A.E."/>
            <person name="van Eijk R."/>
            <person name="Schleper C."/>
            <person name="Guy L."/>
            <person name="Ettema T.J."/>
        </authorList>
    </citation>
    <scope>NUCLEOTIDE SEQUENCE</scope>
</reference>
<accession>A0A0F9LT08</accession>
<gene>
    <name evidence="1" type="ORF">LCGC14_1470130</name>
</gene>
<comment type="caution">
    <text evidence="1">The sequence shown here is derived from an EMBL/GenBank/DDBJ whole genome shotgun (WGS) entry which is preliminary data.</text>
</comment>
<dbReference type="AlphaFoldDB" id="A0A0F9LT08"/>
<protein>
    <submittedName>
        <fullName evidence="1">Uncharacterized protein</fullName>
    </submittedName>
</protein>
<name>A0A0F9LT08_9ZZZZ</name>
<dbReference type="EMBL" id="LAZR01010331">
    <property type="protein sequence ID" value="KKM67525.1"/>
    <property type="molecule type" value="Genomic_DNA"/>
</dbReference>